<feature type="compositionally biased region" description="Polar residues" evidence="1">
    <location>
        <begin position="39"/>
        <end position="53"/>
    </location>
</feature>
<evidence type="ECO:0000256" key="1">
    <source>
        <dbReference type="SAM" id="MobiDB-lite"/>
    </source>
</evidence>
<dbReference type="PANTHER" id="PTHR35170:SF2">
    <property type="entry name" value="PROTEIN DD3-3"/>
    <property type="match status" value="1"/>
</dbReference>
<gene>
    <name evidence="3" type="ORF">CVLEPA_LOCUS14532</name>
</gene>
<dbReference type="PANTHER" id="PTHR35170">
    <property type="entry name" value="PROTEIN DD3-3"/>
    <property type="match status" value="1"/>
</dbReference>
<evidence type="ECO:0000256" key="2">
    <source>
        <dbReference type="SAM" id="SignalP"/>
    </source>
</evidence>
<dbReference type="Proteomes" id="UP001642483">
    <property type="component" value="Unassembled WGS sequence"/>
</dbReference>
<keyword evidence="2" id="KW-0732">Signal</keyword>
<evidence type="ECO:0008006" key="5">
    <source>
        <dbReference type="Google" id="ProtNLM"/>
    </source>
</evidence>
<feature type="chain" id="PRO_5046020069" description="Protein DD3-3" evidence="2">
    <location>
        <begin position="20"/>
        <end position="675"/>
    </location>
</feature>
<name>A0ABP0FZT8_CLALP</name>
<feature type="signal peptide" evidence="2">
    <location>
        <begin position="1"/>
        <end position="19"/>
    </location>
</feature>
<evidence type="ECO:0000313" key="3">
    <source>
        <dbReference type="EMBL" id="CAK8683460.1"/>
    </source>
</evidence>
<feature type="region of interest" description="Disordered" evidence="1">
    <location>
        <begin position="525"/>
        <end position="552"/>
    </location>
</feature>
<protein>
    <recommendedName>
        <fullName evidence="5">Protein DD3-3</fullName>
    </recommendedName>
</protein>
<reference evidence="3 4" key="1">
    <citation type="submission" date="2024-02" db="EMBL/GenBank/DDBJ databases">
        <authorList>
            <person name="Daric V."/>
            <person name="Darras S."/>
        </authorList>
    </citation>
    <scope>NUCLEOTIDE SEQUENCE [LARGE SCALE GENOMIC DNA]</scope>
</reference>
<comment type="caution">
    <text evidence="3">The sequence shown here is derived from an EMBL/GenBank/DDBJ whole genome shotgun (WGS) entry which is preliminary data.</text>
</comment>
<accession>A0ABP0FZT8</accession>
<feature type="region of interest" description="Disordered" evidence="1">
    <location>
        <begin position="126"/>
        <end position="161"/>
    </location>
</feature>
<feature type="region of interest" description="Disordered" evidence="1">
    <location>
        <begin position="27"/>
        <end position="69"/>
    </location>
</feature>
<feature type="compositionally biased region" description="Gly residues" evidence="1">
    <location>
        <begin position="534"/>
        <end position="544"/>
    </location>
</feature>
<sequence length="675" mass="76328">MAMFAWCAISFGILVCVSADLYVHNPRGSNNRANEKSATRANNNRLFDSQNNARGGYNYGDSAANPSQNEDQQYRMKYFQSGLVGNSELMVEWTNQHGCGGDEDTSPHKLNCNMVLQFMCQDDKSTAAPDDSITLRNGANTQTQAYNKPNNDDENEGTVRNRRNANVQAGRGLHESWEWYDYCYRRERNKGLFVADQNLNDNNQGVSSAIFTRQNPNDNRRGYECPEERDYYPYFHPTPWVDIAVLAHNASSCDYYTENSFNSKPYGECVEEFNDGKRKHWSTANNPEACADKGGQWVEYHNYLELAPDFAASEANCLAQNNGNTGKVLYKWGKPYDVQKIVNHEEILDTCFVAAPPLDCQPADWSRVNHLGNGRDGQPLSYKWTLPYFPGHKDKRCVFRMRYNISTDDYDPFNTTSEHNEQKQNNVVVQRSPIEQNPLVNIGANGQLLQLAINTDQTGRVFQDRSHVFLLLTRKDKIPDEANLKNLNVRGKRGNIVQVYPAIEYDFVPNRMNIKESDLVHIQWTGSNTHDNGAPGGDGQTGDAGEGKDGSDRTNVVEILEPGENFPVPYERNNMFKNMEVVWNSLDTHGTTDEDKQKNIAIQMASVGYFQCLSQSDCGPDSIESKRALNNLLDNANASYGGIVFKLKEGVYHYMCSRNNNFSNRSQKGQITVTK</sequence>
<evidence type="ECO:0000313" key="4">
    <source>
        <dbReference type="Proteomes" id="UP001642483"/>
    </source>
</evidence>
<keyword evidence="4" id="KW-1185">Reference proteome</keyword>
<proteinExistence type="predicted"/>
<dbReference type="InterPro" id="IPR053320">
    <property type="entry name" value="Protein_DD3-3_O-glyco"/>
</dbReference>
<organism evidence="3 4">
    <name type="scientific">Clavelina lepadiformis</name>
    <name type="common">Light-bulb sea squirt</name>
    <name type="synonym">Ascidia lepadiformis</name>
    <dbReference type="NCBI Taxonomy" id="159417"/>
    <lineage>
        <taxon>Eukaryota</taxon>
        <taxon>Metazoa</taxon>
        <taxon>Chordata</taxon>
        <taxon>Tunicata</taxon>
        <taxon>Ascidiacea</taxon>
        <taxon>Aplousobranchia</taxon>
        <taxon>Clavelinidae</taxon>
        <taxon>Clavelina</taxon>
    </lineage>
</organism>
<dbReference type="EMBL" id="CAWYQH010000097">
    <property type="protein sequence ID" value="CAK8683460.1"/>
    <property type="molecule type" value="Genomic_DNA"/>
</dbReference>
<feature type="compositionally biased region" description="Polar residues" evidence="1">
    <location>
        <begin position="134"/>
        <end position="149"/>
    </location>
</feature>